<reference evidence="1" key="1">
    <citation type="journal article" date="2013" name="Sci. Rep.">
        <title>Metagenomics uncovers a new group of low GC and ultra-small marine Actinobacteria.</title>
        <authorList>
            <person name="Ghai R."/>
            <person name="Mizuno C.M."/>
            <person name="Picazo A."/>
            <person name="Camacho A."/>
            <person name="Rodriguez-Valera F."/>
        </authorList>
    </citation>
    <scope>NUCLEOTIDE SEQUENCE</scope>
</reference>
<proteinExistence type="predicted"/>
<dbReference type="EMBL" id="KC811140">
    <property type="protein sequence ID" value="AGQ19699.1"/>
    <property type="molecule type" value="Genomic_DNA"/>
</dbReference>
<name>S5DLF9_9ACTN</name>
<evidence type="ECO:0000313" key="1">
    <source>
        <dbReference type="EMBL" id="AGQ19699.1"/>
    </source>
</evidence>
<dbReference type="Gene3D" id="3.40.720.10">
    <property type="entry name" value="Alkaline Phosphatase, subunit A"/>
    <property type="match status" value="1"/>
</dbReference>
<protein>
    <submittedName>
        <fullName evidence="1">MedDCM-OCT-S40-C37-cds17</fullName>
    </submittedName>
</protein>
<accession>S5DLF9</accession>
<dbReference type="InterPro" id="IPR002591">
    <property type="entry name" value="Phosphodiest/P_Trfase"/>
</dbReference>
<dbReference type="AlphaFoldDB" id="S5DLF9"/>
<dbReference type="InterPro" id="IPR017850">
    <property type="entry name" value="Alkaline_phosphatase_core_sf"/>
</dbReference>
<dbReference type="SUPFAM" id="SSF53649">
    <property type="entry name" value="Alkaline phosphatase-like"/>
    <property type="match status" value="1"/>
</dbReference>
<sequence>MDKKKFLNSPNITDLIKTIVNKLCSEEVFKSDSKLLLKKYESSMKKINFILVDGLGSKNIENLDNILTQNQTDEIVSTFPSSTSVALGSVNLGSDPIENGLIGYYHFDKSENKLINTLNWRGSENYLQDKKFFSNQKTIWNILNEKNIVFNVIQPKNLIDTSLSKHLYRGANQIGYESLDELGEIFTLPNILDNQFNFLYYPVIDVAAHVYGTNSEEWLIEVKKFSEFLSEIIKSDEGRYTCLTADHGVINVDDKNRHKIIYDDSVKIYGDQRSVYINGDMKKIKNIFKNIPGHFLEKQEIESLIGLPNDDERNNFFPEHVFLLDDGHIIFPNHLSANLRGYHGGLSPKEVTIPLIEIVS</sequence>
<organism evidence="1">
    <name type="scientific">Candidatus Actinomarina minuta</name>
    <dbReference type="NCBI Taxonomy" id="1389454"/>
    <lineage>
        <taxon>Bacteria</taxon>
        <taxon>Bacillati</taxon>
        <taxon>Actinomycetota</taxon>
        <taxon>Actinomycetes</taxon>
        <taxon>Candidatus Actinomarinidae</taxon>
        <taxon>Candidatus Actinomarinales</taxon>
        <taxon>Candidatus Actinomarineae</taxon>
        <taxon>Candidatus Actinomarinaceae</taxon>
        <taxon>Candidatus Actinomarina</taxon>
    </lineage>
</organism>
<dbReference type="Pfam" id="PF01663">
    <property type="entry name" value="Phosphodiest"/>
    <property type="match status" value="1"/>
</dbReference>